<protein>
    <recommendedName>
        <fullName evidence="2">DUF2470 domain-containing protein</fullName>
    </recommendedName>
</protein>
<keyword evidence="1" id="KW-0472">Membrane</keyword>
<evidence type="ECO:0000256" key="1">
    <source>
        <dbReference type="SAM" id="Phobius"/>
    </source>
</evidence>
<dbReference type="InterPro" id="IPR019595">
    <property type="entry name" value="DUF2470"/>
</dbReference>
<evidence type="ECO:0000313" key="4">
    <source>
        <dbReference type="Proteomes" id="UP000557566"/>
    </source>
</evidence>
<evidence type="ECO:0000259" key="2">
    <source>
        <dbReference type="Pfam" id="PF10615"/>
    </source>
</evidence>
<feature type="transmembrane region" description="Helical" evidence="1">
    <location>
        <begin position="150"/>
        <end position="173"/>
    </location>
</feature>
<dbReference type="Pfam" id="PF10615">
    <property type="entry name" value="DUF2470"/>
    <property type="match status" value="1"/>
</dbReference>
<evidence type="ECO:0000313" key="3">
    <source>
        <dbReference type="EMBL" id="KAF4510927.1"/>
    </source>
</evidence>
<feature type="domain" description="DUF2470" evidence="2">
    <location>
        <begin position="13"/>
        <end position="85"/>
    </location>
</feature>
<dbReference type="PANTHER" id="PTHR37783:SF1">
    <property type="entry name" value="MEMBRANE PROTEIN, PUTATIVE (AFU_ORTHOLOGUE AFUA_1G04315)-RELATED"/>
    <property type="match status" value="1"/>
</dbReference>
<comment type="caution">
    <text evidence="3">The sequence shown here is derived from an EMBL/GenBank/DDBJ whole genome shotgun (WGS) entry which is preliminary data.</text>
</comment>
<keyword evidence="1" id="KW-0812">Transmembrane</keyword>
<keyword evidence="4" id="KW-1185">Reference proteome</keyword>
<name>A0A8H4PV10_9HYPO</name>
<sequence>MASIAAAEEERRARIISHMNRAHTRELAHYLRHYAGASSRDASNPSLRDLTLQGMRIRAAGNDYAVPFAPPLDDWNDVKQRIIDMDSTARKHLGISDVFLTKYLLPRPFDCFVLGAVLFYFGCVATLPWVAPATTTSNIIDAIFPGGVEWYRWLTRTLLLPVIACHAIETFLFDRKLRRHGVNRWTGLWWLWASSCFVEGIMAFRRVDDHIAQKRAAMEGKSQ</sequence>
<gene>
    <name evidence="3" type="ORF">G6O67_002774</name>
</gene>
<organism evidence="3 4">
    <name type="scientific">Ophiocordyceps sinensis</name>
    <dbReference type="NCBI Taxonomy" id="72228"/>
    <lineage>
        <taxon>Eukaryota</taxon>
        <taxon>Fungi</taxon>
        <taxon>Dikarya</taxon>
        <taxon>Ascomycota</taxon>
        <taxon>Pezizomycotina</taxon>
        <taxon>Sordariomycetes</taxon>
        <taxon>Hypocreomycetidae</taxon>
        <taxon>Hypocreales</taxon>
        <taxon>Ophiocordycipitaceae</taxon>
        <taxon>Ophiocordyceps</taxon>
    </lineage>
</organism>
<dbReference type="PANTHER" id="PTHR37783">
    <property type="entry name" value="MEMBRANE PROTEIN, PUTATIVE (AFU_ORTHOLOGUE AFUA_1G04315)-RELATED"/>
    <property type="match status" value="1"/>
</dbReference>
<dbReference type="Gene3D" id="3.20.180.10">
    <property type="entry name" value="PNP-oxidase-like"/>
    <property type="match status" value="1"/>
</dbReference>
<accession>A0A8H4PV10</accession>
<reference evidence="3 4" key="1">
    <citation type="journal article" date="2020" name="Genome Biol. Evol.">
        <title>A new high-quality draft genome assembly of the Chinese cordyceps Ophiocordyceps sinensis.</title>
        <authorList>
            <person name="Shu R."/>
            <person name="Zhang J."/>
            <person name="Meng Q."/>
            <person name="Zhang H."/>
            <person name="Zhou G."/>
            <person name="Li M."/>
            <person name="Wu P."/>
            <person name="Zhao Y."/>
            <person name="Chen C."/>
            <person name="Qin Q."/>
        </authorList>
    </citation>
    <scope>NUCLEOTIDE SEQUENCE [LARGE SCALE GENOMIC DNA]</scope>
    <source>
        <strain evidence="3 4">IOZ07</strain>
    </source>
</reference>
<dbReference type="SUPFAM" id="SSF50475">
    <property type="entry name" value="FMN-binding split barrel"/>
    <property type="match status" value="1"/>
</dbReference>
<dbReference type="AlphaFoldDB" id="A0A8H4PV10"/>
<dbReference type="OrthoDB" id="5553410at2759"/>
<feature type="transmembrane region" description="Helical" evidence="1">
    <location>
        <begin position="111"/>
        <end position="130"/>
    </location>
</feature>
<dbReference type="InterPro" id="IPR037119">
    <property type="entry name" value="Haem_oxidase_HugZ-like_sf"/>
</dbReference>
<proteinExistence type="predicted"/>
<feature type="transmembrane region" description="Helical" evidence="1">
    <location>
        <begin position="185"/>
        <end position="204"/>
    </location>
</feature>
<dbReference type="EMBL" id="JAAVMX010000003">
    <property type="protein sequence ID" value="KAF4510927.1"/>
    <property type="molecule type" value="Genomic_DNA"/>
</dbReference>
<dbReference type="Proteomes" id="UP000557566">
    <property type="component" value="Unassembled WGS sequence"/>
</dbReference>
<keyword evidence="1" id="KW-1133">Transmembrane helix</keyword>